<dbReference type="EMBL" id="BKCN01000018">
    <property type="protein sequence ID" value="GER05113.1"/>
    <property type="molecule type" value="Genomic_DNA"/>
</dbReference>
<feature type="region of interest" description="Disordered" evidence="1">
    <location>
        <begin position="84"/>
        <end position="105"/>
    </location>
</feature>
<organism evidence="3 4">
    <name type="scientific">Iodidimonas nitroreducens</name>
    <dbReference type="NCBI Taxonomy" id="1236968"/>
    <lineage>
        <taxon>Bacteria</taxon>
        <taxon>Pseudomonadati</taxon>
        <taxon>Pseudomonadota</taxon>
        <taxon>Alphaproteobacteria</taxon>
        <taxon>Iodidimonadales</taxon>
        <taxon>Iodidimonadaceae</taxon>
        <taxon>Iodidimonas</taxon>
    </lineage>
</organism>
<name>A0A5A7N9S4_9PROT</name>
<proteinExistence type="predicted"/>
<evidence type="ECO:0008006" key="5">
    <source>
        <dbReference type="Google" id="ProtNLM"/>
    </source>
</evidence>
<keyword evidence="2" id="KW-0732">Signal</keyword>
<keyword evidence="4" id="KW-1185">Reference proteome</keyword>
<evidence type="ECO:0000313" key="4">
    <source>
        <dbReference type="Proteomes" id="UP000324996"/>
    </source>
</evidence>
<feature type="chain" id="PRO_5022779653" description="Porin" evidence="2">
    <location>
        <begin position="50"/>
        <end position="478"/>
    </location>
</feature>
<comment type="caution">
    <text evidence="3">The sequence shown here is derived from an EMBL/GenBank/DDBJ whole genome shotgun (WGS) entry which is preliminary data.</text>
</comment>
<sequence length="478" mass="51997">MFAGESVFLKSQSNYMAYQANAAAQRLRTRLMHSAASLAILLCAAPAMAQSATADEQARIEALEQQLQQVLGVVQSLSQELKALKSSQSEPGNAAPGDAPAQNLSADTLSPIDLSKRLDEVTASVAETNARLDDVEDIAFDIDERVGSRALVRAFDAKSFDLGGMLHTAATFVDGQNNDEFAVNRLTFELFAKAELNDKWSLFVAQAFIRESNINFIDPGARLDPNFNIGSSSPLVIATATYKANDKFVLDMGRFITPHGIVNIEHFPAILLDPEQPQFLRPFGGQTIFANFLNGAKASGQFYKPFGIDGTFGYAAYAGTFTGNSDSVNYGGRAFWSFADTGITLGANVGGGRRDGSDSDYVLYGADLLYDKGMILWKNELFVTSEDQGGDRLAFYSQPGLRFGDSWTAFYRFDFLDDGTEAGDRKEHSIGFTFKPIPQVHLRAIARLNRFDAGTGLTGNDFPSANAENYQLSATFSF</sequence>
<reference evidence="3 4" key="1">
    <citation type="submission" date="2019-09" db="EMBL/GenBank/DDBJ databases">
        <title>NBRP : Genome information of microbial organism related human and environment.</title>
        <authorList>
            <person name="Hattori M."/>
            <person name="Oshima K."/>
            <person name="Inaba H."/>
            <person name="Suda W."/>
            <person name="Sakamoto M."/>
            <person name="Iino T."/>
            <person name="Kitahara M."/>
            <person name="Oshida Y."/>
            <person name="Iida T."/>
            <person name="Kudo T."/>
            <person name="Itoh T."/>
            <person name="Ohkuma M."/>
        </authorList>
    </citation>
    <scope>NUCLEOTIDE SEQUENCE [LARGE SCALE GENOMIC DNA]</scope>
    <source>
        <strain evidence="3 4">Q-1</strain>
    </source>
</reference>
<dbReference type="Proteomes" id="UP000324996">
    <property type="component" value="Unassembled WGS sequence"/>
</dbReference>
<dbReference type="AlphaFoldDB" id="A0A5A7N9S4"/>
<feature type="signal peptide" evidence="2">
    <location>
        <begin position="1"/>
        <end position="49"/>
    </location>
</feature>
<dbReference type="SUPFAM" id="SSF56935">
    <property type="entry name" value="Porins"/>
    <property type="match status" value="1"/>
</dbReference>
<evidence type="ECO:0000313" key="3">
    <source>
        <dbReference type="EMBL" id="GER05113.1"/>
    </source>
</evidence>
<evidence type="ECO:0000256" key="1">
    <source>
        <dbReference type="SAM" id="MobiDB-lite"/>
    </source>
</evidence>
<evidence type="ECO:0000256" key="2">
    <source>
        <dbReference type="SAM" id="SignalP"/>
    </source>
</evidence>
<accession>A0A5A7N9S4</accession>
<gene>
    <name evidence="3" type="ORF">JCM17846_27950</name>
</gene>
<protein>
    <recommendedName>
        <fullName evidence="5">Porin</fullName>
    </recommendedName>
</protein>